<protein>
    <submittedName>
        <fullName evidence="1">Uncharacterized protein</fullName>
    </submittedName>
</protein>
<proteinExistence type="predicted"/>
<dbReference type="Proteomes" id="UP000817854">
    <property type="component" value="Unassembled WGS sequence"/>
</dbReference>
<name>A0ABX0IQL9_9FLAO</name>
<organism evidence="1 2">
    <name type="scientific">Flavobacterium jejuense</name>
    <dbReference type="NCBI Taxonomy" id="1544455"/>
    <lineage>
        <taxon>Bacteria</taxon>
        <taxon>Pseudomonadati</taxon>
        <taxon>Bacteroidota</taxon>
        <taxon>Flavobacteriia</taxon>
        <taxon>Flavobacteriales</taxon>
        <taxon>Flavobacteriaceae</taxon>
        <taxon>Flavobacterium</taxon>
    </lineage>
</organism>
<gene>
    <name evidence="1" type="ORF">FIA58_000740</name>
</gene>
<evidence type="ECO:0000313" key="1">
    <source>
        <dbReference type="EMBL" id="NHN24189.1"/>
    </source>
</evidence>
<dbReference type="EMBL" id="VEVQ02000001">
    <property type="protein sequence ID" value="NHN24189.1"/>
    <property type="molecule type" value="Genomic_DNA"/>
</dbReference>
<reference evidence="1" key="1">
    <citation type="submission" date="2019-05" db="EMBL/GenBank/DDBJ databases">
        <authorList>
            <person name="Lianzixin W."/>
        </authorList>
    </citation>
    <scope>NUCLEOTIDE SEQUENCE</scope>
    <source>
        <strain evidence="1">EC11</strain>
    </source>
</reference>
<evidence type="ECO:0000313" key="2">
    <source>
        <dbReference type="Proteomes" id="UP000817854"/>
    </source>
</evidence>
<keyword evidence="2" id="KW-1185">Reference proteome</keyword>
<reference evidence="1" key="2">
    <citation type="submission" date="2020-02" db="EMBL/GenBank/DDBJ databases">
        <title>Flavobacterium profundi sp. nov., isolated from a deep-sea seamount.</title>
        <authorList>
            <person name="Zhang D.-C."/>
        </authorList>
    </citation>
    <scope>NUCLEOTIDE SEQUENCE</scope>
    <source>
        <strain evidence="1">EC11</strain>
    </source>
</reference>
<comment type="caution">
    <text evidence="1">The sequence shown here is derived from an EMBL/GenBank/DDBJ whole genome shotgun (WGS) entry which is preliminary data.</text>
</comment>
<accession>A0ABX0IQL9</accession>
<sequence>MTKNIIKYFLVLSITLIIGYVQLFADANKDHTAFSLEQKIGKDSDLVNEQNNFSFIFDYFHSSFDIDSYKIQAIDIEIEEDEVTSSKKLIEFGNYFSSSLYQIKESDLRVYIRKKALFSNSLSNFTFNKLFIIFSVFRI</sequence>
<dbReference type="RefSeq" id="WP_140959006.1">
    <property type="nucleotide sequence ID" value="NZ_VEVQ02000001.1"/>
</dbReference>